<dbReference type="GO" id="GO:0016020">
    <property type="term" value="C:membrane"/>
    <property type="evidence" value="ECO:0007669"/>
    <property type="project" value="UniProtKB-SubCell"/>
</dbReference>
<evidence type="ECO:0000259" key="5">
    <source>
        <dbReference type="Pfam" id="PF03151"/>
    </source>
</evidence>
<keyword evidence="3" id="KW-1133">Transmembrane helix</keyword>
<comment type="subcellular location">
    <subcellularLocation>
        <location evidence="1">Membrane</location>
        <topology evidence="1">Multi-pass membrane protein</topology>
    </subcellularLocation>
</comment>
<dbReference type="InParanoid" id="A0A251VSX0"/>
<dbReference type="AlphaFoldDB" id="A0A251VSX0"/>
<protein>
    <submittedName>
        <fullName evidence="6">Putative sugar phosphate transporter domain-containing protein</fullName>
    </submittedName>
</protein>
<evidence type="ECO:0000256" key="2">
    <source>
        <dbReference type="ARBA" id="ARBA00022692"/>
    </source>
</evidence>
<dbReference type="Pfam" id="PF03151">
    <property type="entry name" value="TPT"/>
    <property type="match status" value="1"/>
</dbReference>
<dbReference type="OrthoDB" id="6418713at2759"/>
<evidence type="ECO:0000313" key="6">
    <source>
        <dbReference type="EMBL" id="OTG38459.1"/>
    </source>
</evidence>
<dbReference type="STRING" id="4232.A0A251VSX0"/>
<dbReference type="PANTHER" id="PTHR11132">
    <property type="entry name" value="SOLUTE CARRIER FAMILY 35"/>
    <property type="match status" value="1"/>
</dbReference>
<dbReference type="Proteomes" id="UP000215914">
    <property type="component" value="Chromosome 1"/>
</dbReference>
<dbReference type="EMBL" id="CM007890">
    <property type="protein sequence ID" value="OTG38459.1"/>
    <property type="molecule type" value="Genomic_DNA"/>
</dbReference>
<keyword evidence="2" id="KW-0812">Transmembrane</keyword>
<evidence type="ECO:0000256" key="1">
    <source>
        <dbReference type="ARBA" id="ARBA00004141"/>
    </source>
</evidence>
<sequence>MPAAGMPLKGVSLSSKICSLSHRGFSSGRPPVTLAHTIGHVAATISMSKVVVSFTHIIKSGEPAFSAFVSRFFLGETFPTGVYSSLLPIIRDSDGKLSSVLPVRQRLIYRGAEMFCAGMVNCDSYIGGQVSGQTQVWFEFLFGSAVGRVSGQWVQVWFNPIRKLQVGGSVKPGQIQSCSSQASARSRFGSCNLLASYYYISLDFI</sequence>
<accession>A0A251VSX0</accession>
<reference evidence="7" key="1">
    <citation type="journal article" date="2017" name="Nature">
        <title>The sunflower genome provides insights into oil metabolism, flowering and Asterid evolution.</title>
        <authorList>
            <person name="Badouin H."/>
            <person name="Gouzy J."/>
            <person name="Grassa C.J."/>
            <person name="Murat F."/>
            <person name="Staton S.E."/>
            <person name="Cottret L."/>
            <person name="Lelandais-Briere C."/>
            <person name="Owens G.L."/>
            <person name="Carrere S."/>
            <person name="Mayjonade B."/>
            <person name="Legrand L."/>
            <person name="Gill N."/>
            <person name="Kane N.C."/>
            <person name="Bowers J.E."/>
            <person name="Hubner S."/>
            <person name="Bellec A."/>
            <person name="Berard A."/>
            <person name="Berges H."/>
            <person name="Blanchet N."/>
            <person name="Boniface M.C."/>
            <person name="Brunel D."/>
            <person name="Catrice O."/>
            <person name="Chaidir N."/>
            <person name="Claudel C."/>
            <person name="Donnadieu C."/>
            <person name="Faraut T."/>
            <person name="Fievet G."/>
            <person name="Helmstetter N."/>
            <person name="King M."/>
            <person name="Knapp S.J."/>
            <person name="Lai Z."/>
            <person name="Le Paslier M.C."/>
            <person name="Lippi Y."/>
            <person name="Lorenzon L."/>
            <person name="Mandel J.R."/>
            <person name="Marage G."/>
            <person name="Marchand G."/>
            <person name="Marquand E."/>
            <person name="Bret-Mestries E."/>
            <person name="Morien E."/>
            <person name="Nambeesan S."/>
            <person name="Nguyen T."/>
            <person name="Pegot-Espagnet P."/>
            <person name="Pouilly N."/>
            <person name="Raftis F."/>
            <person name="Sallet E."/>
            <person name="Schiex T."/>
            <person name="Thomas J."/>
            <person name="Vandecasteele C."/>
            <person name="Vares D."/>
            <person name="Vear F."/>
            <person name="Vautrin S."/>
            <person name="Crespi M."/>
            <person name="Mangin B."/>
            <person name="Burke J.M."/>
            <person name="Salse J."/>
            <person name="Munos S."/>
            <person name="Vincourt P."/>
            <person name="Rieseberg L.H."/>
            <person name="Langlade N.B."/>
        </authorList>
    </citation>
    <scope>NUCLEOTIDE SEQUENCE [LARGE SCALE GENOMIC DNA]</scope>
    <source>
        <strain evidence="7">cv. SF193</strain>
    </source>
</reference>
<proteinExistence type="predicted"/>
<keyword evidence="7" id="KW-1185">Reference proteome</keyword>
<gene>
    <name evidence="6" type="ORF">HannXRQ_Chr01g0029951</name>
</gene>
<feature type="domain" description="Sugar phosphate transporter" evidence="5">
    <location>
        <begin position="31"/>
        <end position="90"/>
    </location>
</feature>
<evidence type="ECO:0000256" key="4">
    <source>
        <dbReference type="ARBA" id="ARBA00023136"/>
    </source>
</evidence>
<evidence type="ECO:0000256" key="3">
    <source>
        <dbReference type="ARBA" id="ARBA00022989"/>
    </source>
</evidence>
<keyword evidence="4" id="KW-0472">Membrane</keyword>
<dbReference type="GO" id="GO:0055085">
    <property type="term" value="P:transmembrane transport"/>
    <property type="evidence" value="ECO:0000318"/>
    <property type="project" value="GO_Central"/>
</dbReference>
<dbReference type="InterPro" id="IPR050186">
    <property type="entry name" value="TPT_transporter"/>
</dbReference>
<evidence type="ECO:0000313" key="7">
    <source>
        <dbReference type="Proteomes" id="UP000215914"/>
    </source>
</evidence>
<dbReference type="GO" id="GO:0015120">
    <property type="term" value="F:phosphoglycerate transmembrane transporter activity"/>
    <property type="evidence" value="ECO:0000318"/>
    <property type="project" value="GO_Central"/>
</dbReference>
<dbReference type="InterPro" id="IPR004853">
    <property type="entry name" value="Sugar_P_trans_dom"/>
</dbReference>
<dbReference type="GO" id="GO:0005794">
    <property type="term" value="C:Golgi apparatus"/>
    <property type="evidence" value="ECO:0000318"/>
    <property type="project" value="GO_Central"/>
</dbReference>
<dbReference type="GO" id="GO:0071917">
    <property type="term" value="F:triose-phosphate transmembrane transporter activity"/>
    <property type="evidence" value="ECO:0000318"/>
    <property type="project" value="GO_Central"/>
</dbReference>
<organism evidence="6 7">
    <name type="scientific">Helianthus annuus</name>
    <name type="common">Common sunflower</name>
    <dbReference type="NCBI Taxonomy" id="4232"/>
    <lineage>
        <taxon>Eukaryota</taxon>
        <taxon>Viridiplantae</taxon>
        <taxon>Streptophyta</taxon>
        <taxon>Embryophyta</taxon>
        <taxon>Tracheophyta</taxon>
        <taxon>Spermatophyta</taxon>
        <taxon>Magnoliopsida</taxon>
        <taxon>eudicotyledons</taxon>
        <taxon>Gunneridae</taxon>
        <taxon>Pentapetalae</taxon>
        <taxon>asterids</taxon>
        <taxon>campanulids</taxon>
        <taxon>Asterales</taxon>
        <taxon>Asteraceae</taxon>
        <taxon>Asteroideae</taxon>
        <taxon>Heliantheae alliance</taxon>
        <taxon>Heliantheae</taxon>
        <taxon>Helianthus</taxon>
    </lineage>
</organism>
<name>A0A251VSX0_HELAN</name>
<dbReference type="GO" id="GO:0015297">
    <property type="term" value="F:antiporter activity"/>
    <property type="evidence" value="ECO:0000318"/>
    <property type="project" value="GO_Central"/>
</dbReference>